<keyword evidence="4" id="KW-0378">Hydrolase</keyword>
<dbReference type="PANTHER" id="PTHR11070:SF23">
    <property type="entry name" value="RECBCD ENZYME SUBUNIT RECB"/>
    <property type="match status" value="1"/>
</dbReference>
<evidence type="ECO:0000256" key="3">
    <source>
        <dbReference type="ARBA" id="ARBA00022763"/>
    </source>
</evidence>
<dbReference type="GO" id="GO:0043138">
    <property type="term" value="F:3'-5' DNA helicase activity"/>
    <property type="evidence" value="ECO:0007669"/>
    <property type="project" value="UniProtKB-EC"/>
</dbReference>
<reference evidence="15" key="1">
    <citation type="journal article" date="2014" name="Genome Announc.">
        <title>Draft Genome Sequences of Three Alkaliphilic Bacillus Strains, Bacillus wakoensis JCM 9140T, Bacillus akibai JCM 9157T, and Bacillus hemicellulosilyticus JCM 9152T.</title>
        <authorList>
            <person name="Yuki M."/>
            <person name="Oshima K."/>
            <person name="Suda W."/>
            <person name="Oshida Y."/>
            <person name="Kitamura K."/>
            <person name="Iida T."/>
            <person name="Hattori M."/>
            <person name="Ohkuma M."/>
        </authorList>
    </citation>
    <scope>NUCLEOTIDE SEQUENCE [LARGE SCALE GENOMIC DNA]</scope>
    <source>
        <strain evidence="15">JCM 9152</strain>
    </source>
</reference>
<dbReference type="Pfam" id="PF13361">
    <property type="entry name" value="UvrD_C"/>
    <property type="match status" value="1"/>
</dbReference>
<keyword evidence="3" id="KW-0227">DNA damage</keyword>
<dbReference type="GO" id="GO:0009338">
    <property type="term" value="C:exodeoxyribonuclease V complex"/>
    <property type="evidence" value="ECO:0007669"/>
    <property type="project" value="TreeGrafter"/>
</dbReference>
<keyword evidence="10" id="KW-0413">Isomerase</keyword>
<dbReference type="Gene3D" id="3.40.50.300">
    <property type="entry name" value="P-loop containing nucleotide triphosphate hydrolases"/>
    <property type="match status" value="3"/>
</dbReference>
<keyword evidence="8" id="KW-0238">DNA-binding</keyword>
<dbReference type="InterPro" id="IPR011604">
    <property type="entry name" value="PDDEXK-like_dom_sf"/>
</dbReference>
<keyword evidence="16" id="KW-1185">Reference proteome</keyword>
<organism evidence="15 16">
    <name type="scientific">Halalkalibacter hemicellulosilyticusJCM 9152</name>
    <dbReference type="NCBI Taxonomy" id="1236971"/>
    <lineage>
        <taxon>Bacteria</taxon>
        <taxon>Bacillati</taxon>
        <taxon>Bacillota</taxon>
        <taxon>Bacilli</taxon>
        <taxon>Bacillales</taxon>
        <taxon>Bacillaceae</taxon>
        <taxon>Halalkalibacter</taxon>
    </lineage>
</organism>
<evidence type="ECO:0000313" key="15">
    <source>
        <dbReference type="EMBL" id="GAE31174.1"/>
    </source>
</evidence>
<accession>W4QIJ7</accession>
<gene>
    <name evidence="15" type="ORF">JCM9152_2623</name>
</gene>
<evidence type="ECO:0000256" key="12">
    <source>
        <dbReference type="ARBA" id="ARBA00034808"/>
    </source>
</evidence>
<keyword evidence="7" id="KW-0067">ATP-binding</keyword>
<protein>
    <recommendedName>
        <fullName evidence="12">DNA 3'-5' helicase</fullName>
        <ecNumber evidence="12">5.6.2.4</ecNumber>
    </recommendedName>
</protein>
<evidence type="ECO:0000256" key="4">
    <source>
        <dbReference type="ARBA" id="ARBA00022801"/>
    </source>
</evidence>
<dbReference type="OrthoDB" id="9810135at2"/>
<keyword evidence="5 15" id="KW-0347">Helicase</keyword>
<keyword evidence="9" id="KW-0234">DNA repair</keyword>
<evidence type="ECO:0000256" key="10">
    <source>
        <dbReference type="ARBA" id="ARBA00023235"/>
    </source>
</evidence>
<keyword evidence="1" id="KW-0540">Nuclease</keyword>
<comment type="caution">
    <text evidence="15">The sequence shown here is derived from an EMBL/GenBank/DDBJ whole genome shotgun (WGS) entry which is preliminary data.</text>
</comment>
<evidence type="ECO:0000256" key="6">
    <source>
        <dbReference type="ARBA" id="ARBA00022839"/>
    </source>
</evidence>
<evidence type="ECO:0000256" key="13">
    <source>
        <dbReference type="ARBA" id="ARBA00048988"/>
    </source>
</evidence>
<dbReference type="SUPFAM" id="SSF52540">
    <property type="entry name" value="P-loop containing nucleoside triphosphate hydrolases"/>
    <property type="match status" value="2"/>
</dbReference>
<dbReference type="EMBL" id="BAUU01000017">
    <property type="protein sequence ID" value="GAE31174.1"/>
    <property type="molecule type" value="Genomic_DNA"/>
</dbReference>
<evidence type="ECO:0000256" key="7">
    <source>
        <dbReference type="ARBA" id="ARBA00022840"/>
    </source>
</evidence>
<dbReference type="GO" id="GO:0005829">
    <property type="term" value="C:cytosol"/>
    <property type="evidence" value="ECO:0007669"/>
    <property type="project" value="TreeGrafter"/>
</dbReference>
<dbReference type="Gene3D" id="3.90.320.10">
    <property type="match status" value="1"/>
</dbReference>
<dbReference type="InterPro" id="IPR011335">
    <property type="entry name" value="Restrct_endonuc-II-like"/>
</dbReference>
<dbReference type="GO" id="GO:0000725">
    <property type="term" value="P:recombinational repair"/>
    <property type="evidence" value="ECO:0007669"/>
    <property type="project" value="TreeGrafter"/>
</dbReference>
<evidence type="ECO:0000256" key="11">
    <source>
        <dbReference type="ARBA" id="ARBA00034617"/>
    </source>
</evidence>
<dbReference type="EC" id="5.6.2.4" evidence="12"/>
<dbReference type="InterPro" id="IPR000212">
    <property type="entry name" value="DNA_helicase_UvrD/REP"/>
</dbReference>
<evidence type="ECO:0000313" key="16">
    <source>
        <dbReference type="Proteomes" id="UP000018895"/>
    </source>
</evidence>
<dbReference type="STRING" id="1236971.JCM9152_2623"/>
<evidence type="ECO:0000256" key="2">
    <source>
        <dbReference type="ARBA" id="ARBA00022741"/>
    </source>
</evidence>
<evidence type="ECO:0000256" key="1">
    <source>
        <dbReference type="ARBA" id="ARBA00022722"/>
    </source>
</evidence>
<dbReference type="GO" id="GO:0004527">
    <property type="term" value="F:exonuclease activity"/>
    <property type="evidence" value="ECO:0007669"/>
    <property type="project" value="UniProtKB-KW"/>
</dbReference>
<evidence type="ECO:0000256" key="8">
    <source>
        <dbReference type="ARBA" id="ARBA00023125"/>
    </source>
</evidence>
<name>W4QIJ7_9BACI</name>
<dbReference type="InterPro" id="IPR014016">
    <property type="entry name" value="UvrD-like_ATP-bd"/>
</dbReference>
<keyword evidence="2" id="KW-0547">Nucleotide-binding</keyword>
<keyword evidence="6" id="KW-0269">Exonuclease</keyword>
<dbReference type="GO" id="GO:0005524">
    <property type="term" value="F:ATP binding"/>
    <property type="evidence" value="ECO:0007669"/>
    <property type="project" value="UniProtKB-KW"/>
</dbReference>
<evidence type="ECO:0000256" key="9">
    <source>
        <dbReference type="ARBA" id="ARBA00023204"/>
    </source>
</evidence>
<comment type="catalytic activity">
    <reaction evidence="11">
        <text>Couples ATP hydrolysis with the unwinding of duplex DNA by translocating in the 3'-5' direction.</text>
        <dbReference type="EC" id="5.6.2.4"/>
    </reaction>
</comment>
<evidence type="ECO:0000256" key="5">
    <source>
        <dbReference type="ARBA" id="ARBA00022806"/>
    </source>
</evidence>
<dbReference type="PANTHER" id="PTHR11070">
    <property type="entry name" value="UVRD / RECB / PCRA DNA HELICASE FAMILY MEMBER"/>
    <property type="match status" value="1"/>
</dbReference>
<feature type="domain" description="UvrD-like helicase C-terminal" evidence="14">
    <location>
        <begin position="98"/>
        <end position="376"/>
    </location>
</feature>
<dbReference type="Pfam" id="PF12705">
    <property type="entry name" value="PDDEXK_1"/>
    <property type="match status" value="1"/>
</dbReference>
<proteinExistence type="predicted"/>
<dbReference type="Pfam" id="PF00580">
    <property type="entry name" value="UvrD-helicase"/>
    <property type="match status" value="1"/>
</dbReference>
<dbReference type="PROSITE" id="PS51217">
    <property type="entry name" value="UVRD_HELICASE_CTER"/>
    <property type="match status" value="1"/>
</dbReference>
<dbReference type="InterPro" id="IPR038726">
    <property type="entry name" value="PDDEXK_AddAB-type"/>
</dbReference>
<dbReference type="Proteomes" id="UP000018895">
    <property type="component" value="Unassembled WGS sequence"/>
</dbReference>
<evidence type="ECO:0000259" key="14">
    <source>
        <dbReference type="PROSITE" id="PS51217"/>
    </source>
</evidence>
<dbReference type="InterPro" id="IPR027417">
    <property type="entry name" value="P-loop_NTPase"/>
</dbReference>
<dbReference type="AlphaFoldDB" id="W4QIJ7"/>
<sequence length="753" mass="88131">MMIDEFQDTNRLQLEVLNRIKPHYQFIVGDQKQSIYRFRGANVRLMNEMEEKAKKEENAEAILMNENYRTLSSIIHVVNKLFSDVMVQERTEDFQTVYAPLIAHRHQPQTNEKRVEWMKWPKGDGQEETQFDQLANRMVAMVEAKEPIVGRGEDEWREPTWGDMAILIPSRTNLLLLEQALTKKNIPYVISGGIGFFERQEVMDYLTLIRWLTRPFEDIHLLALLRSPILGLTVQDFFQMNDCLEEGQALYELVYEQSPQWSSLSNEVQTACLRIQSWMDKWIPFKEGKSLVDSFMELFVDTDLRASLLLQEYGLQKVKNVEKVIQWMVDRHEVNLEAILTELDIRIEMSEKEGDSEVERIHGDVVQIMTIHASKGLEFPIVFLPQIERSLRKDSGRIRFHSKYGFVLNLQKEQKELGQKPEVIDTPGFEIVKSMVDAEAIEESKRLFYVATTRARDYLYLIGEESNGRHTWLSYLNKVFEDHELNHEVVISAAYEPRYWKKTESSTYSIPVLKERRKLPLSLTVSEVMAFIHDPLKYYQQFVIGVPFSEEVNEGKSSRRGNDVNPSLLGTLVHRACELRDYGLSPMRAVELILEEVDLEDVFIYKNEIEKIMDRYSEKVRQSLGTPVANEWSFVTYFDGVELIGEIDKVVEKNGQIHLYDFKTNQVSTRTSSEWLDYYKPQLYLYRYAYEKETNKQVATASLYIFKDEVEPIHTLTLHEKEKEKVFAALKCLIDLRQNGAGRKEYAQFSKLK</sequence>
<dbReference type="GO" id="GO:0003677">
    <property type="term" value="F:DNA binding"/>
    <property type="evidence" value="ECO:0007669"/>
    <property type="project" value="UniProtKB-KW"/>
</dbReference>
<comment type="catalytic activity">
    <reaction evidence="13">
        <text>ATP + H2O = ADP + phosphate + H(+)</text>
        <dbReference type="Rhea" id="RHEA:13065"/>
        <dbReference type="ChEBI" id="CHEBI:15377"/>
        <dbReference type="ChEBI" id="CHEBI:15378"/>
        <dbReference type="ChEBI" id="CHEBI:30616"/>
        <dbReference type="ChEBI" id="CHEBI:43474"/>
        <dbReference type="ChEBI" id="CHEBI:456216"/>
        <dbReference type="EC" id="5.6.2.4"/>
    </reaction>
</comment>
<dbReference type="InterPro" id="IPR014017">
    <property type="entry name" value="DNA_helicase_UvrD-like_C"/>
</dbReference>
<dbReference type="SUPFAM" id="SSF52980">
    <property type="entry name" value="Restriction endonuclease-like"/>
    <property type="match status" value="1"/>
</dbReference>